<protein>
    <submittedName>
        <fullName evidence="2">Ubiquitin-specific protease</fullName>
    </submittedName>
</protein>
<dbReference type="InterPro" id="IPR016197">
    <property type="entry name" value="Chromo-like_dom_sf"/>
</dbReference>
<dbReference type="OrthoDB" id="161570at2759"/>
<dbReference type="EMBL" id="NBNE01000024">
    <property type="protein sequence ID" value="OWZ24189.1"/>
    <property type="molecule type" value="Genomic_DNA"/>
</dbReference>
<dbReference type="Proteomes" id="UP000198211">
    <property type="component" value="Unassembled WGS sequence"/>
</dbReference>
<reference evidence="3" key="1">
    <citation type="submission" date="2017-03" db="EMBL/GenBank/DDBJ databases">
        <title>Phytopthora megakarya and P. palmivora, two closely related causual agents of cacao black pod achieved similar genome size and gene model numbers by different mechanisms.</title>
        <authorList>
            <person name="Ali S."/>
            <person name="Shao J."/>
            <person name="Larry D.J."/>
            <person name="Kronmiller B."/>
            <person name="Shen D."/>
            <person name="Strem M.D."/>
            <person name="Melnick R.L."/>
            <person name="Guiltinan M.J."/>
            <person name="Tyler B.M."/>
            <person name="Meinhardt L.W."/>
            <person name="Bailey B.A."/>
        </authorList>
    </citation>
    <scope>NUCLEOTIDE SEQUENCE [LARGE SCALE GENOMIC DNA]</scope>
    <source>
        <strain evidence="3">zdho120</strain>
    </source>
</reference>
<dbReference type="CDD" id="cd20104">
    <property type="entry name" value="MBT_PHF20L1-like"/>
    <property type="match status" value="2"/>
</dbReference>
<feature type="region of interest" description="Disordered" evidence="1">
    <location>
        <begin position="21"/>
        <end position="48"/>
    </location>
</feature>
<dbReference type="AlphaFoldDB" id="A0A225X4N9"/>
<keyword evidence="2" id="KW-0645">Protease</keyword>
<evidence type="ECO:0000256" key="1">
    <source>
        <dbReference type="SAM" id="MobiDB-lite"/>
    </source>
</evidence>
<dbReference type="SUPFAM" id="SSF54160">
    <property type="entry name" value="Chromo domain-like"/>
    <property type="match status" value="1"/>
</dbReference>
<dbReference type="Gene3D" id="2.30.30.140">
    <property type="match status" value="2"/>
</dbReference>
<proteinExistence type="predicted"/>
<keyword evidence="2" id="KW-0378">Hydrolase</keyword>
<dbReference type="SUPFAM" id="SSF63748">
    <property type="entry name" value="Tudor/PWWP/MBT"/>
    <property type="match status" value="1"/>
</dbReference>
<dbReference type="GO" id="GO:0006508">
    <property type="term" value="P:proteolysis"/>
    <property type="evidence" value="ECO:0007669"/>
    <property type="project" value="UniProtKB-KW"/>
</dbReference>
<accession>A0A225X4N9</accession>
<organism evidence="2 3">
    <name type="scientific">Phytophthora megakarya</name>
    <dbReference type="NCBI Taxonomy" id="4795"/>
    <lineage>
        <taxon>Eukaryota</taxon>
        <taxon>Sar</taxon>
        <taxon>Stramenopiles</taxon>
        <taxon>Oomycota</taxon>
        <taxon>Peronosporomycetes</taxon>
        <taxon>Peronosporales</taxon>
        <taxon>Peronosporaceae</taxon>
        <taxon>Phytophthora</taxon>
    </lineage>
</organism>
<name>A0A225X4N9_9STRA</name>
<evidence type="ECO:0000313" key="2">
    <source>
        <dbReference type="EMBL" id="OWZ24189.1"/>
    </source>
</evidence>
<comment type="caution">
    <text evidence="2">The sequence shown here is derived from an EMBL/GenBank/DDBJ whole genome shotgun (WGS) entry which is preliminary data.</text>
</comment>
<dbReference type="STRING" id="4795.A0A225X4N9"/>
<dbReference type="GO" id="GO:0008233">
    <property type="term" value="F:peptidase activity"/>
    <property type="evidence" value="ECO:0007669"/>
    <property type="project" value="UniProtKB-KW"/>
</dbReference>
<sequence length="624" mass="71243">MAKKASTPGYDGDDWLVVGCDDARREAAPSSPQPEKSTNECDLEAPQNQILDSDSAWVDGKTESDPNQTVVQGMKELDETQKPLEVTVHNNYSVQQVVQRIEEMVLTLPQLRRVFPQVTRENLHGVIQVCLRSENKWIPLNQKDQMENLVQLMPQNCQLLVESKFEVGPFEEIADWRSGRFYSDIQENTWRFQLHIGQLVDALDTDNRWYESRVVDMDAVYVKVHYRGWTSKWDEWLRRTSVRLAQLHSKVPNWRAFQVNDEILVGSEVPGKRYPEWREARVTACDEVGSLQIEVEIDGNKIWLDAQDELICQKGTHKAANAGAKMDSIAFAVPHSLLFDYFERPEQLPPSPRKMDAVNAVESVCEATDTMQLTDSDGEGNEWCVVEDDNNHDRDEESVEPVAHTENNQKEDAVVKSEETIAEGTDTNSTSADDACDAVRSDEQIKKHSISPTVNHIFTTTSEILDGQTDTTINEADAWRYQLQVGQLIDARDTDNVWYESRVVALSSTLVKLHYRGWTSKWDEWIERTSTRIAPLHTNVQNWRDFKVGHIVMAGRHVVTKRYPEWRNAVVTSCEACEMDGRLRIEVDVDGCKQWMDAQDEMLCPPGTHRAANSSILKHMAPLF</sequence>
<gene>
    <name evidence="2" type="ORF">PHMEG_000800</name>
</gene>
<keyword evidence="3" id="KW-1185">Reference proteome</keyword>
<evidence type="ECO:0000313" key="3">
    <source>
        <dbReference type="Proteomes" id="UP000198211"/>
    </source>
</evidence>